<evidence type="ECO:0000313" key="9">
    <source>
        <dbReference type="Proteomes" id="UP000028715"/>
    </source>
</evidence>
<dbReference type="OrthoDB" id="621570at2"/>
<evidence type="ECO:0000256" key="4">
    <source>
        <dbReference type="ARBA" id="ARBA00023136"/>
    </source>
</evidence>
<dbReference type="STRING" id="362418.IW19_00545"/>
<organism evidence="8 9">
    <name type="scientific">Flavobacterium reichenbachii</name>
    <dbReference type="NCBI Taxonomy" id="362418"/>
    <lineage>
        <taxon>Bacteria</taxon>
        <taxon>Pseudomonadati</taxon>
        <taxon>Bacteroidota</taxon>
        <taxon>Flavobacteriia</taxon>
        <taxon>Flavobacteriales</taxon>
        <taxon>Flavobacteriaceae</taxon>
        <taxon>Flavobacterium</taxon>
    </lineage>
</organism>
<protein>
    <recommendedName>
        <fullName evidence="10">Carbohydrate-binding protein SusD</fullName>
    </recommendedName>
</protein>
<gene>
    <name evidence="8" type="ORF">IW19_00545</name>
</gene>
<dbReference type="InterPro" id="IPR011990">
    <property type="entry name" value="TPR-like_helical_dom_sf"/>
</dbReference>
<dbReference type="SUPFAM" id="SSF48452">
    <property type="entry name" value="TPR-like"/>
    <property type="match status" value="1"/>
</dbReference>
<sequence length="464" mass="51584">MKNNSIKYSYIFSFFLLVGLTSCESLLEVELPSSELSSATVYASDATAEAAVNGIYQSMVTLTYYNSLHIIPGQTSDELLPVSLIENVYTTNEIPITDGTNGSMWTEFYKTIYNANAVIEGITASKTLTEAKSTRFVAEAKFIRAFCYFYLTNLYGDVPLVLSTSVEKSSLAPRNTQTEVYNQINIDLEDASNNLPVNYSNYTNQRIRATKWTAQALLARVNLYLGKWTEASTYASAVISQNGTYKMINGLTATNSPFIADNTEAIWQIPYFNTAYTYEGGATFTAPNAATQIGGTFILRKSATLFETDDARKTNWTVPIKSSAGVSIGIGPRKYKNSYTTAPVERSTVLRLAELYLIRAEARAKLNDITGAQQDINVIRNRALLASTTLTDPNQLLDLIALERQREFFGEFGHRWFDLKRTGKADEVLGIIPAKIWAATDKLYPIPETATRSNPFLTQNEGYY</sequence>
<proteinExistence type="inferred from homology"/>
<feature type="domain" description="SusD-like N-terminal" evidence="7">
    <location>
        <begin position="74"/>
        <end position="223"/>
    </location>
</feature>
<accession>A0A085ZI44</accession>
<keyword evidence="9" id="KW-1185">Reference proteome</keyword>
<dbReference type="eggNOG" id="COG3193">
    <property type="taxonomic scope" value="Bacteria"/>
</dbReference>
<dbReference type="EMBL" id="JPRL01000001">
    <property type="protein sequence ID" value="KFF04108.1"/>
    <property type="molecule type" value="Genomic_DNA"/>
</dbReference>
<dbReference type="Pfam" id="PF07980">
    <property type="entry name" value="SusD_RagB"/>
    <property type="match status" value="1"/>
</dbReference>
<evidence type="ECO:0000313" key="8">
    <source>
        <dbReference type="EMBL" id="KFF04108.1"/>
    </source>
</evidence>
<dbReference type="Proteomes" id="UP000028715">
    <property type="component" value="Unassembled WGS sequence"/>
</dbReference>
<keyword evidence="4" id="KW-0472">Membrane</keyword>
<reference evidence="8 9" key="1">
    <citation type="submission" date="2014-07" db="EMBL/GenBank/DDBJ databases">
        <title>Genome of Flavobacterium reichenbachii LMG 25512.</title>
        <authorList>
            <person name="Stropko S.J."/>
            <person name="Pipes S.E."/>
            <person name="Newman J.D."/>
        </authorList>
    </citation>
    <scope>NUCLEOTIDE SEQUENCE [LARGE SCALE GENOMIC DNA]</scope>
    <source>
        <strain evidence="8 9">LMG 25512</strain>
    </source>
</reference>
<dbReference type="Gene3D" id="1.25.40.390">
    <property type="match status" value="1"/>
</dbReference>
<evidence type="ECO:0000259" key="6">
    <source>
        <dbReference type="Pfam" id="PF07980"/>
    </source>
</evidence>
<comment type="similarity">
    <text evidence="2">Belongs to the SusD family.</text>
</comment>
<dbReference type="InterPro" id="IPR012944">
    <property type="entry name" value="SusD_RagB_dom"/>
</dbReference>
<dbReference type="RefSeq" id="WP_035679921.1">
    <property type="nucleotide sequence ID" value="NZ_JPRL01000001.1"/>
</dbReference>
<dbReference type="PROSITE" id="PS51257">
    <property type="entry name" value="PROKAR_LIPOPROTEIN"/>
    <property type="match status" value="1"/>
</dbReference>
<dbReference type="InterPro" id="IPR033985">
    <property type="entry name" value="SusD-like_N"/>
</dbReference>
<evidence type="ECO:0000256" key="5">
    <source>
        <dbReference type="ARBA" id="ARBA00023237"/>
    </source>
</evidence>
<feature type="domain" description="RagB/SusD" evidence="6">
    <location>
        <begin position="309"/>
        <end position="463"/>
    </location>
</feature>
<keyword evidence="5" id="KW-0998">Cell outer membrane</keyword>
<name>A0A085ZI44_9FLAO</name>
<dbReference type="GO" id="GO:0009279">
    <property type="term" value="C:cell outer membrane"/>
    <property type="evidence" value="ECO:0007669"/>
    <property type="project" value="UniProtKB-SubCell"/>
</dbReference>
<comment type="subcellular location">
    <subcellularLocation>
        <location evidence="1">Cell outer membrane</location>
    </subcellularLocation>
</comment>
<dbReference type="Pfam" id="PF14322">
    <property type="entry name" value="SusD-like_3"/>
    <property type="match status" value="1"/>
</dbReference>
<evidence type="ECO:0000256" key="2">
    <source>
        <dbReference type="ARBA" id="ARBA00006275"/>
    </source>
</evidence>
<dbReference type="AlphaFoldDB" id="A0A085ZI44"/>
<comment type="caution">
    <text evidence="8">The sequence shown here is derived from an EMBL/GenBank/DDBJ whole genome shotgun (WGS) entry which is preliminary data.</text>
</comment>
<evidence type="ECO:0000256" key="1">
    <source>
        <dbReference type="ARBA" id="ARBA00004442"/>
    </source>
</evidence>
<keyword evidence="3" id="KW-0732">Signal</keyword>
<dbReference type="CDD" id="cd08977">
    <property type="entry name" value="SusD"/>
    <property type="match status" value="1"/>
</dbReference>
<evidence type="ECO:0000256" key="3">
    <source>
        <dbReference type="ARBA" id="ARBA00022729"/>
    </source>
</evidence>
<evidence type="ECO:0008006" key="10">
    <source>
        <dbReference type="Google" id="ProtNLM"/>
    </source>
</evidence>
<evidence type="ECO:0000259" key="7">
    <source>
        <dbReference type="Pfam" id="PF14322"/>
    </source>
</evidence>